<keyword evidence="1" id="KW-0436">Ligase</keyword>
<dbReference type="PANTHER" id="PTHR11538">
    <property type="entry name" value="PHENYLALANYL-TRNA SYNTHETASE"/>
    <property type="match status" value="1"/>
</dbReference>
<comment type="caution">
    <text evidence="7">The sequence shown here is derived from an EMBL/GenBank/DDBJ whole genome shotgun (WGS) entry which is preliminary data.</text>
</comment>
<dbReference type="Proteomes" id="UP001178507">
    <property type="component" value="Unassembled WGS sequence"/>
</dbReference>
<proteinExistence type="predicted"/>
<dbReference type="Pfam" id="PF01409">
    <property type="entry name" value="tRNA-synt_2d"/>
    <property type="match status" value="1"/>
</dbReference>
<evidence type="ECO:0000256" key="3">
    <source>
        <dbReference type="ARBA" id="ARBA00022840"/>
    </source>
</evidence>
<keyword evidence="4" id="KW-0648">Protein biosynthesis</keyword>
<keyword evidence="2" id="KW-0547">Nucleotide-binding</keyword>
<organism evidence="7 8">
    <name type="scientific">Effrenium voratum</name>
    <dbReference type="NCBI Taxonomy" id="2562239"/>
    <lineage>
        <taxon>Eukaryota</taxon>
        <taxon>Sar</taxon>
        <taxon>Alveolata</taxon>
        <taxon>Dinophyceae</taxon>
        <taxon>Suessiales</taxon>
        <taxon>Symbiodiniaceae</taxon>
        <taxon>Effrenium</taxon>
    </lineage>
</organism>
<dbReference type="InterPro" id="IPR045864">
    <property type="entry name" value="aa-tRNA-synth_II/BPL/LPL"/>
</dbReference>
<sequence>MALAFAATPALRAPTAVSHRAGEARRARGQDLAMKAMTGGLALAALRRFRPSRGYRLAGANPNAQRPLGLHRAAAVLAKPKELLGVEADEKYNVPVGVAEKLGKNLLLNESHPLGILWTTVQEHFAEQDPDCKFFDQEKPVVNTVDCFDKLRVPPDHVSRSPSDTYYVNADYVLRTHTSAHQCQFLSQYPKITSFLCAGDVYRRDEIDASHYPAFHQCEGVRLFDATKVSRDEVMEDLKKTLEGLAAHLFQLKTGEDTMRWLDEYFPFTEPSLELEIFYNDDWMEVLGCGARGSQTSATGSPDLPPIFFIFFSTFQDL</sequence>
<reference evidence="7" key="1">
    <citation type="submission" date="2023-08" db="EMBL/GenBank/DDBJ databases">
        <authorList>
            <person name="Chen Y."/>
            <person name="Shah S."/>
            <person name="Dougan E. K."/>
            <person name="Thang M."/>
            <person name="Chan C."/>
        </authorList>
    </citation>
    <scope>NUCLEOTIDE SEQUENCE</scope>
</reference>
<feature type="domain" description="Phenylalanyl-tRNA synthetase" evidence="6">
    <location>
        <begin position="118"/>
        <end position="290"/>
    </location>
</feature>
<dbReference type="GO" id="GO:0006432">
    <property type="term" value="P:phenylalanyl-tRNA aminoacylation"/>
    <property type="evidence" value="ECO:0007669"/>
    <property type="project" value="TreeGrafter"/>
</dbReference>
<evidence type="ECO:0000256" key="1">
    <source>
        <dbReference type="ARBA" id="ARBA00022598"/>
    </source>
</evidence>
<dbReference type="EMBL" id="CAUJNA010003600">
    <property type="protein sequence ID" value="CAJ1405749.1"/>
    <property type="molecule type" value="Genomic_DNA"/>
</dbReference>
<dbReference type="Gene3D" id="3.30.930.10">
    <property type="entry name" value="Bira Bifunctional Protein, Domain 2"/>
    <property type="match status" value="2"/>
</dbReference>
<dbReference type="InterPro" id="IPR002319">
    <property type="entry name" value="Phenylalanyl-tRNA_Synthase"/>
</dbReference>
<evidence type="ECO:0000256" key="4">
    <source>
        <dbReference type="ARBA" id="ARBA00022917"/>
    </source>
</evidence>
<gene>
    <name evidence="7" type="ORF">EVOR1521_LOCUS27884</name>
</gene>
<dbReference type="PANTHER" id="PTHR11538:SF41">
    <property type="entry name" value="PHENYLALANINE--TRNA LIGASE, MITOCHONDRIAL"/>
    <property type="match status" value="1"/>
</dbReference>
<dbReference type="GO" id="GO:0004826">
    <property type="term" value="F:phenylalanine-tRNA ligase activity"/>
    <property type="evidence" value="ECO:0007669"/>
    <property type="project" value="TreeGrafter"/>
</dbReference>
<name>A0AA36JHF5_9DINO</name>
<keyword evidence="5" id="KW-0030">Aminoacyl-tRNA synthetase</keyword>
<dbReference type="AlphaFoldDB" id="A0AA36JHF5"/>
<dbReference type="GO" id="GO:0005739">
    <property type="term" value="C:mitochondrion"/>
    <property type="evidence" value="ECO:0007669"/>
    <property type="project" value="TreeGrafter"/>
</dbReference>
<keyword evidence="3" id="KW-0067">ATP-binding</keyword>
<evidence type="ECO:0000256" key="2">
    <source>
        <dbReference type="ARBA" id="ARBA00022741"/>
    </source>
</evidence>
<evidence type="ECO:0000313" key="8">
    <source>
        <dbReference type="Proteomes" id="UP001178507"/>
    </source>
</evidence>
<dbReference type="GO" id="GO:0005524">
    <property type="term" value="F:ATP binding"/>
    <property type="evidence" value="ECO:0007669"/>
    <property type="project" value="UniProtKB-KW"/>
</dbReference>
<evidence type="ECO:0000313" key="7">
    <source>
        <dbReference type="EMBL" id="CAJ1405749.1"/>
    </source>
</evidence>
<keyword evidence="8" id="KW-1185">Reference proteome</keyword>
<evidence type="ECO:0000256" key="5">
    <source>
        <dbReference type="ARBA" id="ARBA00023146"/>
    </source>
</evidence>
<dbReference type="SUPFAM" id="SSF55681">
    <property type="entry name" value="Class II aaRS and biotin synthetases"/>
    <property type="match status" value="1"/>
</dbReference>
<accession>A0AA36JHF5</accession>
<evidence type="ECO:0000259" key="6">
    <source>
        <dbReference type="Pfam" id="PF01409"/>
    </source>
</evidence>
<protein>
    <recommendedName>
        <fullName evidence="6">Phenylalanyl-tRNA synthetase domain-containing protein</fullName>
    </recommendedName>
</protein>
<dbReference type="GO" id="GO:0000049">
    <property type="term" value="F:tRNA binding"/>
    <property type="evidence" value="ECO:0007669"/>
    <property type="project" value="InterPro"/>
</dbReference>